<keyword evidence="3" id="KW-1185">Reference proteome</keyword>
<evidence type="ECO:0000256" key="1">
    <source>
        <dbReference type="SAM" id="MobiDB-lite"/>
    </source>
</evidence>
<gene>
    <name evidence="2" type="ORF">EAS64_33850</name>
</gene>
<dbReference type="RefSeq" id="WP_145859685.1">
    <property type="nucleotide sequence ID" value="NZ_RPFW01000007.1"/>
</dbReference>
<feature type="compositionally biased region" description="Low complexity" evidence="1">
    <location>
        <begin position="68"/>
        <end position="83"/>
    </location>
</feature>
<organism evidence="2 3">
    <name type="scientific">Trebonia kvetii</name>
    <dbReference type="NCBI Taxonomy" id="2480626"/>
    <lineage>
        <taxon>Bacteria</taxon>
        <taxon>Bacillati</taxon>
        <taxon>Actinomycetota</taxon>
        <taxon>Actinomycetes</taxon>
        <taxon>Streptosporangiales</taxon>
        <taxon>Treboniaceae</taxon>
        <taxon>Trebonia</taxon>
    </lineage>
</organism>
<dbReference type="Proteomes" id="UP000460272">
    <property type="component" value="Unassembled WGS sequence"/>
</dbReference>
<name>A0A6P2BSY6_9ACTN</name>
<proteinExistence type="predicted"/>
<accession>A0A6P2BSY6</accession>
<reference evidence="2 3" key="1">
    <citation type="submission" date="2018-11" db="EMBL/GenBank/DDBJ databases">
        <title>Trebonia kvetii gen.nov., sp.nov., a novel acidophilic actinobacterium, and proposal of the new actinobacterial family Treboniaceae fam. nov.</title>
        <authorList>
            <person name="Rapoport D."/>
            <person name="Sagova-Mareckova M."/>
            <person name="Sedlacek I."/>
            <person name="Provaznik J."/>
            <person name="Kralova S."/>
            <person name="Pavlinic D."/>
            <person name="Benes V."/>
            <person name="Kopecky J."/>
        </authorList>
    </citation>
    <scope>NUCLEOTIDE SEQUENCE [LARGE SCALE GENOMIC DNA]</scope>
    <source>
        <strain evidence="2 3">15Tr583</strain>
    </source>
</reference>
<evidence type="ECO:0000313" key="2">
    <source>
        <dbReference type="EMBL" id="TVZ01265.1"/>
    </source>
</evidence>
<dbReference type="EMBL" id="RPFW01000007">
    <property type="protein sequence ID" value="TVZ01265.1"/>
    <property type="molecule type" value="Genomic_DNA"/>
</dbReference>
<evidence type="ECO:0000313" key="3">
    <source>
        <dbReference type="Proteomes" id="UP000460272"/>
    </source>
</evidence>
<comment type="caution">
    <text evidence="2">The sequence shown here is derived from an EMBL/GenBank/DDBJ whole genome shotgun (WGS) entry which is preliminary data.</text>
</comment>
<dbReference type="AlphaFoldDB" id="A0A6P2BSY6"/>
<feature type="region of interest" description="Disordered" evidence="1">
    <location>
        <begin position="34"/>
        <end position="89"/>
    </location>
</feature>
<protein>
    <submittedName>
        <fullName evidence="2">Uncharacterized protein</fullName>
    </submittedName>
</protein>
<sequence>MDTALTELVEIDPKRLDGVKRPANGLPFLIMKSVAKTDPTPPTPDSAADVRANEQGATDPMSDAASKDTPVTDPTPDAPTTEDAPVEKSTEDLIAEAIAKSKAESDEALAKAMKDRDETIKGLRDEMAALRKTEIPGSPFVTNATVAKSAANTADSGDIERFERLAKSTQDRELSRYYAERAVELKARS</sequence>